<dbReference type="PANTHER" id="PTHR35114">
    <property type="entry name" value="CYTOCHROME OXIDASE COMPLEX ASSEMBLY PROTEIN"/>
    <property type="match status" value="1"/>
</dbReference>
<dbReference type="Proteomes" id="UP001255856">
    <property type="component" value="Unassembled WGS sequence"/>
</dbReference>
<accession>A0AAD9IH77</accession>
<dbReference type="EMBL" id="JASFZW010000007">
    <property type="protein sequence ID" value="KAK2077170.1"/>
    <property type="molecule type" value="Genomic_DNA"/>
</dbReference>
<keyword evidence="2" id="KW-1185">Reference proteome</keyword>
<dbReference type="AlphaFoldDB" id="A0AAD9IH77"/>
<gene>
    <name evidence="1" type="ORF">QBZ16_004804</name>
</gene>
<proteinExistence type="predicted"/>
<name>A0AAD9IH77_PROWI</name>
<evidence type="ECO:0000313" key="1">
    <source>
        <dbReference type="EMBL" id="KAK2077170.1"/>
    </source>
</evidence>
<reference evidence="1" key="1">
    <citation type="submission" date="2021-01" db="EMBL/GenBank/DDBJ databases">
        <authorList>
            <person name="Eckstrom K.M.E."/>
        </authorList>
    </citation>
    <scope>NUCLEOTIDE SEQUENCE</scope>
    <source>
        <strain evidence="1">UVCC 0001</strain>
    </source>
</reference>
<organism evidence="1 2">
    <name type="scientific">Prototheca wickerhamii</name>
    <dbReference type="NCBI Taxonomy" id="3111"/>
    <lineage>
        <taxon>Eukaryota</taxon>
        <taxon>Viridiplantae</taxon>
        <taxon>Chlorophyta</taxon>
        <taxon>core chlorophytes</taxon>
        <taxon>Trebouxiophyceae</taxon>
        <taxon>Chlorellales</taxon>
        <taxon>Chlorellaceae</taxon>
        <taxon>Prototheca</taxon>
    </lineage>
</organism>
<comment type="caution">
    <text evidence="1">The sequence shown here is derived from an EMBL/GenBank/DDBJ whole genome shotgun (WGS) entry which is preliminary data.</text>
</comment>
<protein>
    <submittedName>
        <fullName evidence="1">Uncharacterized protein</fullName>
    </submittedName>
</protein>
<evidence type="ECO:0000313" key="2">
    <source>
        <dbReference type="Proteomes" id="UP001255856"/>
    </source>
</evidence>
<dbReference type="PANTHER" id="PTHR35114:SF1">
    <property type="entry name" value="CYTOCHROME OXIDASE COMPLEX ASSEMBLY PROTEIN"/>
    <property type="match status" value="1"/>
</dbReference>
<sequence length="67" mass="7439">MLLRVLEAAESHKRLRDRLGAPIAAGPWYDATVVFGHYGHTATVTFPLRGPEKASDVIVKVNCWVLH</sequence>